<dbReference type="EMBL" id="JANGCH010000004">
    <property type="protein sequence ID" value="MCQ5121387.1"/>
    <property type="molecule type" value="Genomic_DNA"/>
</dbReference>
<evidence type="ECO:0000313" key="2">
    <source>
        <dbReference type="EMBL" id="MCQ5121387.1"/>
    </source>
</evidence>
<accession>A0ABT1SJT8</accession>
<proteinExistence type="predicted"/>
<sequence length="120" mass="13484">MNVILKNPLLRFAALFVITVLVSALTAYLYHRSLLSFSIYAALIQLFALPLFLLLGHLFGSALAKKEFISALVVVFLFLGLSWMIKGWSIFYFWQLAKGVVFCIGTLLAKAKKKPLDRSI</sequence>
<keyword evidence="3" id="KW-1185">Reference proteome</keyword>
<comment type="caution">
    <text evidence="2">The sequence shown here is derived from an EMBL/GenBank/DDBJ whole genome shotgun (WGS) entry which is preliminary data.</text>
</comment>
<feature type="transmembrane region" description="Helical" evidence="1">
    <location>
        <begin position="37"/>
        <end position="56"/>
    </location>
</feature>
<dbReference type="Proteomes" id="UP001524435">
    <property type="component" value="Unassembled WGS sequence"/>
</dbReference>
<keyword evidence="1" id="KW-0472">Membrane</keyword>
<evidence type="ECO:0000256" key="1">
    <source>
        <dbReference type="SAM" id="Phobius"/>
    </source>
</evidence>
<feature type="transmembrane region" description="Helical" evidence="1">
    <location>
        <begin position="12"/>
        <end position="31"/>
    </location>
</feature>
<protein>
    <submittedName>
        <fullName evidence="2">Uncharacterized protein</fullName>
    </submittedName>
</protein>
<evidence type="ECO:0000313" key="3">
    <source>
        <dbReference type="Proteomes" id="UP001524435"/>
    </source>
</evidence>
<name>A0ABT1SJT8_9FIRM</name>
<organism evidence="2 3">
    <name type="scientific">Massilicoli timonensis</name>
    <dbReference type="NCBI Taxonomy" id="2015901"/>
    <lineage>
        <taxon>Bacteria</taxon>
        <taxon>Bacillati</taxon>
        <taxon>Bacillota</taxon>
        <taxon>Erysipelotrichia</taxon>
        <taxon>Erysipelotrichales</taxon>
        <taxon>Erysipelotrichaceae</taxon>
        <taxon>Massilicoli</taxon>
    </lineage>
</organism>
<feature type="transmembrane region" description="Helical" evidence="1">
    <location>
        <begin position="91"/>
        <end position="109"/>
    </location>
</feature>
<dbReference type="RefSeq" id="WP_178200899.1">
    <property type="nucleotide sequence ID" value="NZ_CANTYB010000026.1"/>
</dbReference>
<keyword evidence="1" id="KW-1133">Transmembrane helix</keyword>
<reference evidence="2 3" key="1">
    <citation type="submission" date="2022-06" db="EMBL/GenBank/DDBJ databases">
        <title>Isolation of gut microbiota from human fecal samples.</title>
        <authorList>
            <person name="Pamer E.G."/>
            <person name="Barat B."/>
            <person name="Waligurski E."/>
            <person name="Medina S."/>
            <person name="Paddock L."/>
            <person name="Mostad J."/>
        </authorList>
    </citation>
    <scope>NUCLEOTIDE SEQUENCE [LARGE SCALE GENOMIC DNA]</scope>
    <source>
        <strain evidence="2 3">DFI.6.1</strain>
    </source>
</reference>
<keyword evidence="1" id="KW-0812">Transmembrane</keyword>
<feature type="transmembrane region" description="Helical" evidence="1">
    <location>
        <begin position="68"/>
        <end position="85"/>
    </location>
</feature>
<gene>
    <name evidence="2" type="ORF">NE663_03840</name>
</gene>